<evidence type="ECO:0000313" key="1">
    <source>
        <dbReference type="EMBL" id="GEA79726.1"/>
    </source>
</evidence>
<evidence type="ECO:0008006" key="3">
    <source>
        <dbReference type="Google" id="ProtNLM"/>
    </source>
</evidence>
<proteinExistence type="predicted"/>
<name>A0A4Y3K7M5_CELUD</name>
<evidence type="ECO:0000313" key="2">
    <source>
        <dbReference type="Proteomes" id="UP000315842"/>
    </source>
</evidence>
<protein>
    <recommendedName>
        <fullName evidence="3">(2Fe-2S) ferredoxin</fullName>
    </recommendedName>
</protein>
<gene>
    <name evidence="1" type="ORF">CUD01_01700</name>
</gene>
<sequence length="125" mass="13059">MTRKNLPGLTACSLCAGETLGEADTAPGGQLQRLRHLADSGVARLTTVDCLDACDRGDVVVARPSGACRRTGARPVWFERLAGDEVTGELARWLRCGGPGVARLPDRLVGNVIQRSDPVPAGPAA</sequence>
<reference evidence="1 2" key="1">
    <citation type="submission" date="2019-06" db="EMBL/GenBank/DDBJ databases">
        <title>Whole genome shotgun sequence of Cellulomonas uda NBRC 3747.</title>
        <authorList>
            <person name="Hosoyama A."/>
            <person name="Uohara A."/>
            <person name="Ohji S."/>
            <person name="Ichikawa N."/>
        </authorList>
    </citation>
    <scope>NUCLEOTIDE SEQUENCE [LARGE SCALE GENOMIC DNA]</scope>
    <source>
        <strain evidence="1 2">NBRC 3747</strain>
    </source>
</reference>
<organism evidence="1 2">
    <name type="scientific">Cellulomonas uda</name>
    <dbReference type="NCBI Taxonomy" id="1714"/>
    <lineage>
        <taxon>Bacteria</taxon>
        <taxon>Bacillati</taxon>
        <taxon>Actinomycetota</taxon>
        <taxon>Actinomycetes</taxon>
        <taxon>Micrococcales</taxon>
        <taxon>Cellulomonadaceae</taxon>
        <taxon>Cellulomonas</taxon>
    </lineage>
</organism>
<keyword evidence="2" id="KW-1185">Reference proteome</keyword>
<dbReference type="EMBL" id="BJLP01000002">
    <property type="protein sequence ID" value="GEA79726.1"/>
    <property type="molecule type" value="Genomic_DNA"/>
</dbReference>
<comment type="caution">
    <text evidence="1">The sequence shown here is derived from an EMBL/GenBank/DDBJ whole genome shotgun (WGS) entry which is preliminary data.</text>
</comment>
<dbReference type="AlphaFoldDB" id="A0A4Y3K7M5"/>
<dbReference type="Proteomes" id="UP000315842">
    <property type="component" value="Unassembled WGS sequence"/>
</dbReference>
<accession>A0A4Y3K7M5</accession>